<evidence type="ECO:0000256" key="11">
    <source>
        <dbReference type="ARBA" id="ARBA00023444"/>
    </source>
</evidence>
<evidence type="ECO:0000256" key="1">
    <source>
        <dbReference type="ARBA" id="ARBA00004141"/>
    </source>
</evidence>
<evidence type="ECO:0000256" key="2">
    <source>
        <dbReference type="ARBA" id="ARBA00022475"/>
    </source>
</evidence>
<keyword evidence="8" id="KW-0350">Heme biosynthesis</keyword>
<evidence type="ECO:0000256" key="6">
    <source>
        <dbReference type="ARBA" id="ARBA00023002"/>
    </source>
</evidence>
<keyword evidence="4" id="KW-0479">Metal-binding</keyword>
<dbReference type="GO" id="GO:0016020">
    <property type="term" value="C:membrane"/>
    <property type="evidence" value="ECO:0007669"/>
    <property type="project" value="UniProtKB-SubCell"/>
</dbReference>
<keyword evidence="10" id="KW-1015">Disulfide bond</keyword>
<dbReference type="Pfam" id="PF02628">
    <property type="entry name" value="COX15-CtaA"/>
    <property type="match status" value="1"/>
</dbReference>
<evidence type="ECO:0000256" key="10">
    <source>
        <dbReference type="ARBA" id="ARBA00023157"/>
    </source>
</evidence>
<evidence type="ECO:0000256" key="12">
    <source>
        <dbReference type="SAM" id="Phobius"/>
    </source>
</evidence>
<keyword evidence="7" id="KW-0408">Iron</keyword>
<dbReference type="PANTHER" id="PTHR35457">
    <property type="entry name" value="HEME A SYNTHASE"/>
    <property type="match status" value="1"/>
</dbReference>
<keyword evidence="5 12" id="KW-1133">Transmembrane helix</keyword>
<dbReference type="GO" id="GO:0006784">
    <property type="term" value="P:heme A biosynthetic process"/>
    <property type="evidence" value="ECO:0007669"/>
    <property type="project" value="InterPro"/>
</dbReference>
<feature type="transmembrane region" description="Helical" evidence="12">
    <location>
        <begin position="110"/>
        <end position="132"/>
    </location>
</feature>
<dbReference type="EMBL" id="JAOVZO020000018">
    <property type="protein sequence ID" value="MDC8014047.1"/>
    <property type="molecule type" value="Genomic_DNA"/>
</dbReference>
<feature type="transmembrane region" description="Helical" evidence="12">
    <location>
        <begin position="83"/>
        <end position="103"/>
    </location>
</feature>
<keyword evidence="3 12" id="KW-0812">Transmembrane</keyword>
<keyword evidence="9 12" id="KW-0472">Membrane</keyword>
<evidence type="ECO:0000256" key="7">
    <source>
        <dbReference type="ARBA" id="ARBA00023004"/>
    </source>
</evidence>
<comment type="subcellular location">
    <subcellularLocation>
        <location evidence="1">Membrane</location>
        <topology evidence="1">Multi-pass membrane protein</topology>
    </subcellularLocation>
</comment>
<protein>
    <submittedName>
        <fullName evidence="13">COX15/CtaA family protein</fullName>
    </submittedName>
</protein>
<evidence type="ECO:0000313" key="14">
    <source>
        <dbReference type="Proteomes" id="UP001139971"/>
    </source>
</evidence>
<feature type="transmembrane region" description="Helical" evidence="12">
    <location>
        <begin position="138"/>
        <end position="159"/>
    </location>
</feature>
<sequence>MAWSLLMKIFSGKSVAWFAVAFALLVVVFGAFVRLSNAGLSCPDWPTCYGKATWPKHDHEISAANEAFPERQFESHKAWREQVHRILAGGLILTTFGLTFWAWRRDRRIAAVMTAASVLIVFQALLGMWTVTWKLKPIVVMAHLVGGLSTFCLLVYAALRLTLAPGGRVDTDPLRRMAIVGIALVALQIALGGWTSANYAALACGTDFPTCLGQWWPPTDFREAFVLWRGIGVNYEGGVLDADARTAIQLVHRIGAIVVAGHLIGVAVVALRRRFGAWGIAILAALGVQIALGVSNVHFGLPLPVATAHSAGASVLLFVLFAFVVRLRRAA</sequence>
<dbReference type="RefSeq" id="WP_263541691.1">
    <property type="nucleotide sequence ID" value="NZ_JAOVZO020000018.1"/>
</dbReference>
<comment type="caution">
    <text evidence="13">The sequence shown here is derived from an EMBL/GenBank/DDBJ whole genome shotgun (WGS) entry which is preliminary data.</text>
</comment>
<organism evidence="13 14">
    <name type="scientific">Tahibacter soli</name>
    <dbReference type="NCBI Taxonomy" id="2983605"/>
    <lineage>
        <taxon>Bacteria</taxon>
        <taxon>Pseudomonadati</taxon>
        <taxon>Pseudomonadota</taxon>
        <taxon>Gammaproteobacteria</taxon>
        <taxon>Lysobacterales</taxon>
        <taxon>Rhodanobacteraceae</taxon>
        <taxon>Tahibacter</taxon>
    </lineage>
</organism>
<evidence type="ECO:0000256" key="4">
    <source>
        <dbReference type="ARBA" id="ARBA00022723"/>
    </source>
</evidence>
<proteinExistence type="predicted"/>
<feature type="transmembrane region" description="Helical" evidence="12">
    <location>
        <begin position="305"/>
        <end position="325"/>
    </location>
</feature>
<reference evidence="13" key="1">
    <citation type="submission" date="2023-02" db="EMBL/GenBank/DDBJ databases">
        <title>Tahibacter soli sp. nov. isolated from soil.</title>
        <authorList>
            <person name="Baek J.H."/>
            <person name="Lee J.K."/>
            <person name="Choi D.G."/>
            <person name="Jeon C.O."/>
        </authorList>
    </citation>
    <scope>NUCLEOTIDE SEQUENCE</scope>
    <source>
        <strain evidence="13">BL</strain>
    </source>
</reference>
<evidence type="ECO:0000256" key="9">
    <source>
        <dbReference type="ARBA" id="ARBA00023136"/>
    </source>
</evidence>
<keyword evidence="14" id="KW-1185">Reference proteome</keyword>
<dbReference type="GO" id="GO:0016491">
    <property type="term" value="F:oxidoreductase activity"/>
    <property type="evidence" value="ECO:0007669"/>
    <property type="project" value="UniProtKB-KW"/>
</dbReference>
<feature type="transmembrane region" description="Helical" evidence="12">
    <location>
        <begin position="278"/>
        <end position="299"/>
    </location>
</feature>
<evidence type="ECO:0000256" key="8">
    <source>
        <dbReference type="ARBA" id="ARBA00023133"/>
    </source>
</evidence>
<dbReference type="InterPro" id="IPR003780">
    <property type="entry name" value="COX15/CtaA_fam"/>
</dbReference>
<evidence type="ECO:0000256" key="5">
    <source>
        <dbReference type="ARBA" id="ARBA00022989"/>
    </source>
</evidence>
<dbReference type="PANTHER" id="PTHR35457:SF1">
    <property type="entry name" value="HEME A SYNTHASE"/>
    <property type="match status" value="1"/>
</dbReference>
<evidence type="ECO:0000256" key="3">
    <source>
        <dbReference type="ARBA" id="ARBA00022692"/>
    </source>
</evidence>
<comment type="pathway">
    <text evidence="11">Porphyrin-containing compound metabolism.</text>
</comment>
<evidence type="ECO:0000313" key="13">
    <source>
        <dbReference type="EMBL" id="MDC8014047.1"/>
    </source>
</evidence>
<feature type="transmembrane region" description="Helical" evidence="12">
    <location>
        <begin position="179"/>
        <end position="197"/>
    </location>
</feature>
<feature type="transmembrane region" description="Helical" evidence="12">
    <location>
        <begin position="250"/>
        <end position="271"/>
    </location>
</feature>
<dbReference type="Proteomes" id="UP001139971">
    <property type="component" value="Unassembled WGS sequence"/>
</dbReference>
<dbReference type="AlphaFoldDB" id="A0A9X3YKP8"/>
<keyword evidence="6" id="KW-0560">Oxidoreductase</keyword>
<dbReference type="GO" id="GO:0046872">
    <property type="term" value="F:metal ion binding"/>
    <property type="evidence" value="ECO:0007669"/>
    <property type="project" value="UniProtKB-KW"/>
</dbReference>
<keyword evidence="2" id="KW-1003">Cell membrane</keyword>
<name>A0A9X3YKP8_9GAMM</name>
<dbReference type="InterPro" id="IPR050450">
    <property type="entry name" value="COX15/CtaA_HemeA_synthase"/>
</dbReference>
<accession>A0A9X3YKP8</accession>
<gene>
    <name evidence="13" type="ORF">OD750_016000</name>
</gene>